<sequence>MVFWALVQADDLVKQTSSQEAAAEARLICQLHPGTDLPTRGLNALSTLILDGHAAAAPLVRSAVQESAAPQTPVEDVLQSCMHIAYAAFLLREPVAAAAVLARAERTALNSGAVLPRCRIGLLRAHFDTLQGKIREASEQLNDLAELMSSMGLPDPYARMVLSTPALSGWLGSEVVAREDALTADARAAGYGIRVTSRRIGTVLLREAQGRYVEAWDAAQHIGYGDPLFSGALFVPDLLESAARRRPAGR</sequence>
<dbReference type="EMBL" id="JACSQD010000007">
    <property type="protein sequence ID" value="MBD7996641.1"/>
    <property type="molecule type" value="Genomic_DNA"/>
</dbReference>
<proteinExistence type="predicted"/>
<evidence type="ECO:0008006" key="3">
    <source>
        <dbReference type="Google" id="ProtNLM"/>
    </source>
</evidence>
<evidence type="ECO:0000313" key="1">
    <source>
        <dbReference type="EMBL" id="MBD7996641.1"/>
    </source>
</evidence>
<accession>A0ABR8UVQ5</accession>
<protein>
    <recommendedName>
        <fullName evidence="3">LuxR family transcriptional regulator</fullName>
    </recommendedName>
</protein>
<reference evidence="1 2" key="1">
    <citation type="submission" date="2020-08" db="EMBL/GenBank/DDBJ databases">
        <title>A Genomic Blueprint of the Chicken Gut Microbiome.</title>
        <authorList>
            <person name="Gilroy R."/>
            <person name="Ravi A."/>
            <person name="Getino M."/>
            <person name="Pursley I."/>
            <person name="Horton D.L."/>
            <person name="Alikhan N.-F."/>
            <person name="Baker D."/>
            <person name="Gharbi K."/>
            <person name="Hall N."/>
            <person name="Watson M."/>
            <person name="Adriaenssens E.M."/>
            <person name="Foster-Nyarko E."/>
            <person name="Jarju S."/>
            <person name="Secka A."/>
            <person name="Antonio M."/>
            <person name="Oren A."/>
            <person name="Chaudhuri R."/>
            <person name="La Ragione R.M."/>
            <person name="Hildebrand F."/>
            <person name="Pallen M.J."/>
        </authorList>
    </citation>
    <scope>NUCLEOTIDE SEQUENCE [LARGE SCALE GENOMIC DNA]</scope>
    <source>
        <strain evidence="1 2">Sa2CUA1</strain>
    </source>
</reference>
<name>A0ABR8UVQ5_9MICC</name>
<comment type="caution">
    <text evidence="1">The sequence shown here is derived from an EMBL/GenBank/DDBJ whole genome shotgun (WGS) entry which is preliminary data.</text>
</comment>
<keyword evidence="2" id="KW-1185">Reference proteome</keyword>
<dbReference type="Proteomes" id="UP000609874">
    <property type="component" value="Unassembled WGS sequence"/>
</dbReference>
<evidence type="ECO:0000313" key="2">
    <source>
        <dbReference type="Proteomes" id="UP000609874"/>
    </source>
</evidence>
<organism evidence="1 2">
    <name type="scientific">Arthrobacter gallicola</name>
    <dbReference type="NCBI Taxonomy" id="2762225"/>
    <lineage>
        <taxon>Bacteria</taxon>
        <taxon>Bacillati</taxon>
        <taxon>Actinomycetota</taxon>
        <taxon>Actinomycetes</taxon>
        <taxon>Micrococcales</taxon>
        <taxon>Micrococcaceae</taxon>
        <taxon>Arthrobacter</taxon>
    </lineage>
</organism>
<gene>
    <name evidence="1" type="ORF">H9639_15185</name>
</gene>